<feature type="compositionally biased region" description="Low complexity" evidence="4">
    <location>
        <begin position="125"/>
        <end position="147"/>
    </location>
</feature>
<feature type="compositionally biased region" description="Low complexity" evidence="4">
    <location>
        <begin position="271"/>
        <end position="295"/>
    </location>
</feature>
<reference evidence="5 6" key="1">
    <citation type="journal article" date="2007" name="Science">
        <title>The Chlamydomonas genome reveals the evolution of key animal and plant functions.</title>
        <authorList>
            <person name="Merchant S.S."/>
            <person name="Prochnik S.E."/>
            <person name="Vallon O."/>
            <person name="Harris E.H."/>
            <person name="Karpowicz S.J."/>
            <person name="Witman G.B."/>
            <person name="Terry A."/>
            <person name="Salamov A."/>
            <person name="Fritz-Laylin L.K."/>
            <person name="Marechal-Drouard L."/>
            <person name="Marshall W.F."/>
            <person name="Qu L.H."/>
            <person name="Nelson D.R."/>
            <person name="Sanderfoot A.A."/>
            <person name="Spalding M.H."/>
            <person name="Kapitonov V.V."/>
            <person name="Ren Q."/>
            <person name="Ferris P."/>
            <person name="Lindquist E."/>
            <person name="Shapiro H."/>
            <person name="Lucas S.M."/>
            <person name="Grimwood J."/>
            <person name="Schmutz J."/>
            <person name="Cardol P."/>
            <person name="Cerutti H."/>
            <person name="Chanfreau G."/>
            <person name="Chen C.L."/>
            <person name="Cognat V."/>
            <person name="Croft M.T."/>
            <person name="Dent R."/>
            <person name="Dutcher S."/>
            <person name="Fernandez E."/>
            <person name="Fukuzawa H."/>
            <person name="Gonzalez-Ballester D."/>
            <person name="Gonzalez-Halphen D."/>
            <person name="Hallmann A."/>
            <person name="Hanikenne M."/>
            <person name="Hippler M."/>
            <person name="Inwood W."/>
            <person name="Jabbari K."/>
            <person name="Kalanon M."/>
            <person name="Kuras R."/>
            <person name="Lefebvre P.A."/>
            <person name="Lemaire S.D."/>
            <person name="Lobanov A.V."/>
            <person name="Lohr M."/>
            <person name="Manuell A."/>
            <person name="Meier I."/>
            <person name="Mets L."/>
            <person name="Mittag M."/>
            <person name="Mittelmeier T."/>
            <person name="Moroney J.V."/>
            <person name="Moseley J."/>
            <person name="Napoli C."/>
            <person name="Nedelcu A.M."/>
            <person name="Niyogi K."/>
            <person name="Novoselov S.V."/>
            <person name="Paulsen I.T."/>
            <person name="Pazour G."/>
            <person name="Purton S."/>
            <person name="Ral J.P."/>
            <person name="Riano-Pachon D.M."/>
            <person name="Riekhof W."/>
            <person name="Rymarquis L."/>
            <person name="Schroda M."/>
            <person name="Stern D."/>
            <person name="Umen J."/>
            <person name="Willows R."/>
            <person name="Wilson N."/>
            <person name="Zimmer S.L."/>
            <person name="Allmer J."/>
            <person name="Balk J."/>
            <person name="Bisova K."/>
            <person name="Chen C.J."/>
            <person name="Elias M."/>
            <person name="Gendler K."/>
            <person name="Hauser C."/>
            <person name="Lamb M.R."/>
            <person name="Ledford H."/>
            <person name="Long J.C."/>
            <person name="Minagawa J."/>
            <person name="Page M.D."/>
            <person name="Pan J."/>
            <person name="Pootakham W."/>
            <person name="Roje S."/>
            <person name="Rose A."/>
            <person name="Stahlberg E."/>
            <person name="Terauchi A.M."/>
            <person name="Yang P."/>
            <person name="Ball S."/>
            <person name="Bowler C."/>
            <person name="Dieckmann C.L."/>
            <person name="Gladyshev V.N."/>
            <person name="Green P."/>
            <person name="Jorgensen R."/>
            <person name="Mayfield S."/>
            <person name="Mueller-Roeber B."/>
            <person name="Rajamani S."/>
            <person name="Sayre R.T."/>
            <person name="Brokstein P."/>
            <person name="Dubchak I."/>
            <person name="Goodstein D."/>
            <person name="Hornick L."/>
            <person name="Huang Y.W."/>
            <person name="Jhaveri J."/>
            <person name="Luo Y."/>
            <person name="Martinez D."/>
            <person name="Ngau W.C."/>
            <person name="Otillar B."/>
            <person name="Poliakov A."/>
            <person name="Porter A."/>
            <person name="Szajkowski L."/>
            <person name="Werner G."/>
            <person name="Zhou K."/>
            <person name="Grigoriev I.V."/>
            <person name="Rokhsar D.S."/>
            <person name="Grossman A.R."/>
        </authorList>
    </citation>
    <scope>NUCLEOTIDE SEQUENCE [LARGE SCALE GENOMIC DNA]</scope>
    <source>
        <strain evidence="6">CC-503</strain>
    </source>
</reference>
<dbReference type="OrthoDB" id="1577640at2759"/>
<feature type="repeat" description="ANK" evidence="3">
    <location>
        <begin position="420"/>
        <end position="452"/>
    </location>
</feature>
<dbReference type="InterPro" id="IPR036770">
    <property type="entry name" value="Ankyrin_rpt-contain_sf"/>
</dbReference>
<dbReference type="InParanoid" id="A0A2K3CZQ2"/>
<dbReference type="PROSITE" id="PS50297">
    <property type="entry name" value="ANK_REP_REGION"/>
    <property type="match status" value="3"/>
</dbReference>
<evidence type="ECO:0000313" key="6">
    <source>
        <dbReference type="Proteomes" id="UP000006906"/>
    </source>
</evidence>
<protein>
    <submittedName>
        <fullName evidence="5">Uncharacterized protein</fullName>
    </submittedName>
</protein>
<evidence type="ECO:0000256" key="4">
    <source>
        <dbReference type="SAM" id="MobiDB-lite"/>
    </source>
</evidence>
<dbReference type="GO" id="GO:0005634">
    <property type="term" value="C:nucleus"/>
    <property type="evidence" value="ECO:0000318"/>
    <property type="project" value="GO_Central"/>
</dbReference>
<feature type="repeat" description="ANK" evidence="3">
    <location>
        <begin position="550"/>
        <end position="582"/>
    </location>
</feature>
<evidence type="ECO:0000313" key="5">
    <source>
        <dbReference type="EMBL" id="PNW73757.1"/>
    </source>
</evidence>
<dbReference type="GeneID" id="5719147"/>
<evidence type="ECO:0000256" key="1">
    <source>
        <dbReference type="ARBA" id="ARBA00022737"/>
    </source>
</evidence>
<evidence type="ECO:0000256" key="3">
    <source>
        <dbReference type="PROSITE-ProRule" id="PRU00023"/>
    </source>
</evidence>
<organism evidence="5 6">
    <name type="scientific">Chlamydomonas reinhardtii</name>
    <name type="common">Chlamydomonas smithii</name>
    <dbReference type="NCBI Taxonomy" id="3055"/>
    <lineage>
        <taxon>Eukaryota</taxon>
        <taxon>Viridiplantae</taxon>
        <taxon>Chlorophyta</taxon>
        <taxon>core chlorophytes</taxon>
        <taxon>Chlorophyceae</taxon>
        <taxon>CS clade</taxon>
        <taxon>Chlamydomonadales</taxon>
        <taxon>Chlamydomonadaceae</taxon>
        <taxon>Chlamydomonas</taxon>
    </lineage>
</organism>
<dbReference type="GO" id="GO:0000976">
    <property type="term" value="F:transcription cis-regulatory region binding"/>
    <property type="evidence" value="ECO:0000318"/>
    <property type="project" value="GO_Central"/>
</dbReference>
<feature type="repeat" description="ANK" evidence="3">
    <location>
        <begin position="483"/>
        <end position="515"/>
    </location>
</feature>
<dbReference type="Proteomes" id="UP000006906">
    <property type="component" value="Chromosome 13"/>
</dbReference>
<dbReference type="ExpressionAtlas" id="A0A2K3CZQ2">
    <property type="expression patterns" value="baseline"/>
</dbReference>
<proteinExistence type="predicted"/>
<dbReference type="AlphaFoldDB" id="A0A2K3CZQ2"/>
<dbReference type="PANTHER" id="PTHR24198">
    <property type="entry name" value="ANKYRIN REPEAT AND PROTEIN KINASE DOMAIN-CONTAINING PROTEIN"/>
    <property type="match status" value="1"/>
</dbReference>
<dbReference type="PaxDb" id="3055-EDP08733"/>
<feature type="region of interest" description="Disordered" evidence="4">
    <location>
        <begin position="63"/>
        <end position="155"/>
    </location>
</feature>
<dbReference type="EMBL" id="CM008974">
    <property type="protein sequence ID" value="PNW73757.1"/>
    <property type="molecule type" value="Genomic_DNA"/>
</dbReference>
<keyword evidence="6" id="KW-1185">Reference proteome</keyword>
<keyword evidence="2 3" id="KW-0040">ANK repeat</keyword>
<dbReference type="Gramene" id="PNW73757">
    <property type="protein sequence ID" value="PNW73757"/>
    <property type="gene ID" value="CHLRE_13g571520v5"/>
</dbReference>
<feature type="region of interest" description="Disordered" evidence="4">
    <location>
        <begin position="226"/>
        <end position="295"/>
    </location>
</feature>
<keyword evidence="1" id="KW-0677">Repeat</keyword>
<dbReference type="Gene3D" id="1.25.40.20">
    <property type="entry name" value="Ankyrin repeat-containing domain"/>
    <property type="match status" value="3"/>
</dbReference>
<dbReference type="PROSITE" id="PS50088">
    <property type="entry name" value="ANK_REPEAT"/>
    <property type="match status" value="4"/>
</dbReference>
<dbReference type="RefSeq" id="XP_042917355.1">
    <property type="nucleotide sequence ID" value="XM_043069380.1"/>
</dbReference>
<dbReference type="PANTHER" id="PTHR24198:SF165">
    <property type="entry name" value="ANKYRIN REPEAT-CONTAINING PROTEIN-RELATED"/>
    <property type="match status" value="1"/>
</dbReference>
<dbReference type="Pfam" id="PF12796">
    <property type="entry name" value="Ank_2"/>
    <property type="match status" value="2"/>
</dbReference>
<feature type="compositionally biased region" description="Low complexity" evidence="4">
    <location>
        <begin position="340"/>
        <end position="357"/>
    </location>
</feature>
<feature type="repeat" description="ANK" evidence="3">
    <location>
        <begin position="517"/>
        <end position="549"/>
    </location>
</feature>
<name>A0A2K3CZQ2_CHLRE</name>
<dbReference type="InterPro" id="IPR002110">
    <property type="entry name" value="Ankyrin_rpt"/>
</dbReference>
<gene>
    <name evidence="5" type="ORF">CHLRE_13g571520v5</name>
</gene>
<dbReference type="PRINTS" id="PR01415">
    <property type="entry name" value="ANKYRIN"/>
</dbReference>
<feature type="region of interest" description="Disordered" evidence="4">
    <location>
        <begin position="324"/>
        <end position="367"/>
    </location>
</feature>
<dbReference type="KEGG" id="cre:CHLRE_13g571520v5"/>
<sequence length="604" mass="61456">MAALRPVAASACCKAAAPAIAAMSAKRGGRLPSRPACSRLSSPLGNAAVARPACWQRRLWRGGAAAAGSRGPPPETEPPTHGGLYDAAADGKPTAKSSAEPPQEQPLDMQPLFPADQRTPAGATPQQRAQRTSPSPRRRQPSGAAAGDGSGRRLASEEQVVALLQEAVVGPIRADVAAVAAACGRLEEAQQVHAAALAEAQELLRTLEGRAAMAASAVAAVAADSTAPATDIDPQPAPAEATGAEASPVQPPAGEQQLQCEQTPPPTAEVRPAPSWSAARADSSSGRGSSGGSTRRGALLSAAVAVGAAAGVAAYNLQQDATSGALDRSGARGGDGDGADGAAMNGGSSATAGRSSTDPLRSQGSTPNYCKRLVTLREPVNNKELSLLQLLDAPVAQPGAVKQLLMLGNVDANICTGDRKGIPALALALRWDHVELVELMLEAGATACAADLDGYTLMHYARSGAAVRLLVRQGAFVNAKAENWMTPLHVAAREGWVDAAQALLDAGADVSGRTLLEQRTPLHVAAVNGQFQIVRQLLAAGAAVDAAASRRETALHRAAAAGHTAVCRLLLTAGADPAVKNTSELTPADVAPTSKLRNLLRPRT</sequence>
<feature type="compositionally biased region" description="Polar residues" evidence="4">
    <location>
        <begin position="358"/>
        <end position="367"/>
    </location>
</feature>
<evidence type="ECO:0000256" key="2">
    <source>
        <dbReference type="ARBA" id="ARBA00023043"/>
    </source>
</evidence>
<dbReference type="SMART" id="SM00248">
    <property type="entry name" value="ANK"/>
    <property type="match status" value="5"/>
</dbReference>
<accession>A0A2K3CZQ2</accession>
<dbReference type="GO" id="GO:0045944">
    <property type="term" value="P:positive regulation of transcription by RNA polymerase II"/>
    <property type="evidence" value="ECO:0000318"/>
    <property type="project" value="GO_Central"/>
</dbReference>
<dbReference type="SUPFAM" id="SSF48403">
    <property type="entry name" value="Ankyrin repeat"/>
    <property type="match status" value="1"/>
</dbReference>